<evidence type="ECO:0000256" key="3">
    <source>
        <dbReference type="ARBA" id="ARBA00022833"/>
    </source>
</evidence>
<feature type="compositionally biased region" description="Low complexity" evidence="5">
    <location>
        <begin position="274"/>
        <end position="284"/>
    </location>
</feature>
<evidence type="ECO:0000256" key="2">
    <source>
        <dbReference type="ARBA" id="ARBA00022771"/>
    </source>
</evidence>
<dbReference type="PANTHER" id="PTHR46622">
    <property type="entry name" value="DNA-DEPENDENT METALLOPROTEASE WSS1"/>
    <property type="match status" value="1"/>
</dbReference>
<feature type="region of interest" description="Disordered" evidence="5">
    <location>
        <begin position="265"/>
        <end position="368"/>
    </location>
</feature>
<accession>A0A6A6E7P0</accession>
<keyword evidence="3" id="KW-0862">Zinc</keyword>
<feature type="domain" description="RanBP2-type" evidence="6">
    <location>
        <begin position="369"/>
        <end position="398"/>
    </location>
</feature>
<dbReference type="InterPro" id="IPR053000">
    <property type="entry name" value="WSS1-like_metalloprotease"/>
</dbReference>
<proteinExistence type="predicted"/>
<feature type="domain" description="WLM" evidence="7">
    <location>
        <begin position="1"/>
        <end position="197"/>
    </location>
</feature>
<dbReference type="GO" id="GO:0008237">
    <property type="term" value="F:metallopeptidase activity"/>
    <property type="evidence" value="ECO:0007669"/>
    <property type="project" value="TreeGrafter"/>
</dbReference>
<dbReference type="PROSITE" id="PS51397">
    <property type="entry name" value="WLM"/>
    <property type="match status" value="1"/>
</dbReference>
<gene>
    <name evidence="8" type="ORF">K469DRAFT_662523</name>
</gene>
<reference evidence="8" key="1">
    <citation type="journal article" date="2020" name="Stud. Mycol.">
        <title>101 Dothideomycetes genomes: a test case for predicting lifestyles and emergence of pathogens.</title>
        <authorList>
            <person name="Haridas S."/>
            <person name="Albert R."/>
            <person name="Binder M."/>
            <person name="Bloem J."/>
            <person name="Labutti K."/>
            <person name="Salamov A."/>
            <person name="Andreopoulos B."/>
            <person name="Baker S."/>
            <person name="Barry K."/>
            <person name="Bills G."/>
            <person name="Bluhm B."/>
            <person name="Cannon C."/>
            <person name="Castanera R."/>
            <person name="Culley D."/>
            <person name="Daum C."/>
            <person name="Ezra D."/>
            <person name="Gonzalez J."/>
            <person name="Henrissat B."/>
            <person name="Kuo A."/>
            <person name="Liang C."/>
            <person name="Lipzen A."/>
            <person name="Lutzoni F."/>
            <person name="Magnuson J."/>
            <person name="Mondo S."/>
            <person name="Nolan M."/>
            <person name="Ohm R."/>
            <person name="Pangilinan J."/>
            <person name="Park H.-J."/>
            <person name="Ramirez L."/>
            <person name="Alfaro M."/>
            <person name="Sun H."/>
            <person name="Tritt A."/>
            <person name="Yoshinaga Y."/>
            <person name="Zwiers L.-H."/>
            <person name="Turgeon B."/>
            <person name="Goodwin S."/>
            <person name="Spatafora J."/>
            <person name="Crous P."/>
            <person name="Grigoriev I."/>
        </authorList>
    </citation>
    <scope>NUCLEOTIDE SEQUENCE</scope>
    <source>
        <strain evidence="8">CBS 207.26</strain>
    </source>
</reference>
<organism evidence="8 9">
    <name type="scientific">Zopfia rhizophila CBS 207.26</name>
    <dbReference type="NCBI Taxonomy" id="1314779"/>
    <lineage>
        <taxon>Eukaryota</taxon>
        <taxon>Fungi</taxon>
        <taxon>Dikarya</taxon>
        <taxon>Ascomycota</taxon>
        <taxon>Pezizomycotina</taxon>
        <taxon>Dothideomycetes</taxon>
        <taxon>Dothideomycetes incertae sedis</taxon>
        <taxon>Zopfiaceae</taxon>
        <taxon>Zopfia</taxon>
    </lineage>
</organism>
<keyword evidence="2 4" id="KW-0863">Zinc-finger</keyword>
<feature type="region of interest" description="Disordered" evidence="5">
    <location>
        <begin position="398"/>
        <end position="432"/>
    </location>
</feature>
<dbReference type="AlphaFoldDB" id="A0A6A6E7P0"/>
<dbReference type="GO" id="GO:0005634">
    <property type="term" value="C:nucleus"/>
    <property type="evidence" value="ECO:0007669"/>
    <property type="project" value="TreeGrafter"/>
</dbReference>
<dbReference type="GO" id="GO:0008270">
    <property type="term" value="F:zinc ion binding"/>
    <property type="evidence" value="ECO:0007669"/>
    <property type="project" value="UniProtKB-KW"/>
</dbReference>
<dbReference type="PROSITE" id="PS50199">
    <property type="entry name" value="ZF_RANBP2_2"/>
    <property type="match status" value="1"/>
</dbReference>
<feature type="compositionally biased region" description="Polar residues" evidence="5">
    <location>
        <begin position="285"/>
        <end position="313"/>
    </location>
</feature>
<dbReference type="OrthoDB" id="261960at2759"/>
<dbReference type="InterPro" id="IPR001876">
    <property type="entry name" value="Znf_RanBP2"/>
</dbReference>
<dbReference type="EMBL" id="ML994628">
    <property type="protein sequence ID" value="KAF2186792.1"/>
    <property type="molecule type" value="Genomic_DNA"/>
</dbReference>
<dbReference type="GO" id="GO:0006281">
    <property type="term" value="P:DNA repair"/>
    <property type="evidence" value="ECO:0007669"/>
    <property type="project" value="TreeGrafter"/>
</dbReference>
<evidence type="ECO:0000256" key="5">
    <source>
        <dbReference type="SAM" id="MobiDB-lite"/>
    </source>
</evidence>
<evidence type="ECO:0000259" key="7">
    <source>
        <dbReference type="PROSITE" id="PS51397"/>
    </source>
</evidence>
<dbReference type="Pfam" id="PF08325">
    <property type="entry name" value="WLM"/>
    <property type="match status" value="1"/>
</dbReference>
<dbReference type="Gene3D" id="2.30.30.380">
    <property type="entry name" value="Zn-finger domain of Sec23/24"/>
    <property type="match status" value="1"/>
</dbReference>
<evidence type="ECO:0000259" key="6">
    <source>
        <dbReference type="PROSITE" id="PS50199"/>
    </source>
</evidence>
<evidence type="ECO:0000313" key="9">
    <source>
        <dbReference type="Proteomes" id="UP000800200"/>
    </source>
</evidence>
<dbReference type="PROSITE" id="PS01358">
    <property type="entry name" value="ZF_RANBP2_1"/>
    <property type="match status" value="1"/>
</dbReference>
<dbReference type="SUPFAM" id="SSF90209">
    <property type="entry name" value="Ran binding protein zinc finger-like"/>
    <property type="match status" value="1"/>
</dbReference>
<name>A0A6A6E7P0_9PEZI</name>
<evidence type="ECO:0000256" key="4">
    <source>
        <dbReference type="PROSITE-ProRule" id="PRU00322"/>
    </source>
</evidence>
<protein>
    <submittedName>
        <fullName evidence="8">WLM-domain-containing protein</fullName>
    </submittedName>
</protein>
<sequence>MREIDAHFDAYEHLKHLPREQEALHMLRKAASLVKPMMRKRGWKVGTLAEFLPDEPQLLGLNINRTERILIRLRYHHDSRQFLPMEQVTDTLLHELSHIVWGPHDHNFNNLWNELREEHQSLMAKGYTGEGFLSQGHKLGGKRIPLDEMRRQARIAAEKRKATTNANTGGRRLGGAAVARGVDMRKVIADAATRRNSITKGCASGSQQAGKLVNEAERGGIRTKAEDDDANDVAIAQALQELMEEEELQKLEQLCAPSGAGGLAWDRENGLQFDSDPPSRSSSPGLNWTPEQGLSLNQSTPAPSSSRTNSQGRPLSRLVTDSLPNASKPRPKSTIRPTSHLISREEENYRNKLLPPSPPPASPPPISTEPDKWACPQCTLLNPLDYLSCDACGLEQPPQPIPRNKRYGPPRMPASLPKPPPASGLRGPGATPFEPAKGRIGWNCLNCGTFMENQWWTCSLCGVMKAES</sequence>
<dbReference type="PANTHER" id="PTHR46622:SF1">
    <property type="entry name" value="DNA-DEPENDENT METALLOPROTEASE WSS1"/>
    <property type="match status" value="1"/>
</dbReference>
<keyword evidence="1" id="KW-0479">Metal-binding</keyword>
<feature type="compositionally biased region" description="Pro residues" evidence="5">
    <location>
        <begin position="410"/>
        <end position="422"/>
    </location>
</feature>
<dbReference type="Proteomes" id="UP000800200">
    <property type="component" value="Unassembled WGS sequence"/>
</dbReference>
<dbReference type="InterPro" id="IPR036443">
    <property type="entry name" value="Znf_RanBP2_sf"/>
</dbReference>
<evidence type="ECO:0000256" key="1">
    <source>
        <dbReference type="ARBA" id="ARBA00022723"/>
    </source>
</evidence>
<keyword evidence="9" id="KW-1185">Reference proteome</keyword>
<evidence type="ECO:0000313" key="8">
    <source>
        <dbReference type="EMBL" id="KAF2186792.1"/>
    </source>
</evidence>
<feature type="compositionally biased region" description="Pro residues" evidence="5">
    <location>
        <begin position="355"/>
        <end position="367"/>
    </location>
</feature>
<dbReference type="InterPro" id="IPR013536">
    <property type="entry name" value="WLM_dom"/>
</dbReference>